<organism evidence="2 3">
    <name type="scientific">Thalassobacillus devorans</name>
    <dbReference type="NCBI Taxonomy" id="279813"/>
    <lineage>
        <taxon>Bacteria</taxon>
        <taxon>Bacillati</taxon>
        <taxon>Bacillota</taxon>
        <taxon>Bacilli</taxon>
        <taxon>Bacillales</taxon>
        <taxon>Bacillaceae</taxon>
        <taxon>Thalassobacillus</taxon>
    </lineage>
</organism>
<evidence type="ECO:0000313" key="3">
    <source>
        <dbReference type="Proteomes" id="UP000619534"/>
    </source>
</evidence>
<dbReference type="Proteomes" id="UP000619534">
    <property type="component" value="Unassembled WGS sequence"/>
</dbReference>
<protein>
    <recommendedName>
        <fullName evidence="1">Na+-translocating membrane potential-generating system MpsC domain-containing protein</fullName>
    </recommendedName>
</protein>
<comment type="caution">
    <text evidence="2">The sequence shown here is derived from an EMBL/GenBank/DDBJ whole genome shotgun (WGS) entry which is preliminary data.</text>
</comment>
<dbReference type="Pfam" id="PF10057">
    <property type="entry name" value="MpsC"/>
    <property type="match status" value="2"/>
</dbReference>
<sequence length="241" mass="27918">MNEMDKQSVQADIASYTGKLLRDNFGKGPSSVYVSIEEPYITIYLREFLAPMERVLVKQQNDMKVEETRDLLMDELIPDIRATLRMMSGYEIDDVFYDWSLTNRSGMFLGVIAKKDENEEIHLSDYPDKEKIHEEIIRVSEQAEKAPTKVDSFMLNDRTLMVVRDGILVRIEKELIRSGFGETLKLTKRQLEKGLLSKSYCENILETEVIDVFVDWDFQEDKSYIVFILKPKKPGGNGPDK</sequence>
<name>A0ABQ1PSA7_9BACI</name>
<feature type="domain" description="Na+-translocating membrane potential-generating system MpsC" evidence="1">
    <location>
        <begin position="6"/>
        <end position="111"/>
    </location>
</feature>
<reference evidence="3" key="1">
    <citation type="journal article" date="2019" name="Int. J. Syst. Evol. Microbiol.">
        <title>The Global Catalogue of Microorganisms (GCM) 10K type strain sequencing project: providing services to taxonomists for standard genome sequencing and annotation.</title>
        <authorList>
            <consortium name="The Broad Institute Genomics Platform"/>
            <consortium name="The Broad Institute Genome Sequencing Center for Infectious Disease"/>
            <person name="Wu L."/>
            <person name="Ma J."/>
        </authorList>
    </citation>
    <scope>NUCLEOTIDE SEQUENCE [LARGE SCALE GENOMIC DNA]</scope>
    <source>
        <strain evidence="3">CCM 7282</strain>
    </source>
</reference>
<evidence type="ECO:0000259" key="1">
    <source>
        <dbReference type="Pfam" id="PF10057"/>
    </source>
</evidence>
<accession>A0ABQ1PSA7</accession>
<feature type="domain" description="Na+-translocating membrane potential-generating system MpsC" evidence="1">
    <location>
        <begin position="130"/>
        <end position="230"/>
    </location>
</feature>
<dbReference type="EMBL" id="BMCJ01000008">
    <property type="protein sequence ID" value="GGD02179.1"/>
    <property type="molecule type" value="Genomic_DNA"/>
</dbReference>
<dbReference type="InterPro" id="IPR018745">
    <property type="entry name" value="MpsC"/>
</dbReference>
<gene>
    <name evidence="2" type="ORF">GCM10007216_36110</name>
</gene>
<keyword evidence="3" id="KW-1185">Reference proteome</keyword>
<proteinExistence type="predicted"/>
<evidence type="ECO:0000313" key="2">
    <source>
        <dbReference type="EMBL" id="GGD02179.1"/>
    </source>
</evidence>